<dbReference type="Proteomes" id="UP000199024">
    <property type="component" value="Unassembled WGS sequence"/>
</dbReference>
<dbReference type="GO" id="GO:0015031">
    <property type="term" value="P:protein transport"/>
    <property type="evidence" value="ECO:0007669"/>
    <property type="project" value="UniProtKB-KW"/>
</dbReference>
<keyword evidence="6" id="KW-0812">Transmembrane</keyword>
<feature type="domain" description="TonB C-terminal" evidence="11">
    <location>
        <begin position="52"/>
        <end position="137"/>
    </location>
</feature>
<dbReference type="Pfam" id="PF03544">
    <property type="entry name" value="TonB_C"/>
    <property type="match status" value="1"/>
</dbReference>
<sequence length="139" mass="15343">MRRYWFWVLLLMMGPVAAMGQGVAPATAPVTEQTPPSHSQVTSPRAIHFVDPEFSELARKRKLGGEVIVALTVDVDGMPQHVRVDQSLADKVKPKDRKAALSLDAKAVEAVQQYRFTPATRDGKPVPVEIHVGVNFQIF</sequence>
<keyword evidence="5" id="KW-0997">Cell inner membrane</keyword>
<evidence type="ECO:0000259" key="11">
    <source>
        <dbReference type="Pfam" id="PF03544"/>
    </source>
</evidence>
<evidence type="ECO:0000256" key="9">
    <source>
        <dbReference type="ARBA" id="ARBA00023136"/>
    </source>
</evidence>
<comment type="subcellular location">
    <subcellularLocation>
        <location evidence="1">Cell inner membrane</location>
        <topology evidence="1">Single-pass membrane protein</topology>
        <orientation evidence="1">Periplasmic side</orientation>
    </subcellularLocation>
</comment>
<comment type="similarity">
    <text evidence="2">Belongs to the TonB family.</text>
</comment>
<dbReference type="GO" id="GO:0055085">
    <property type="term" value="P:transmembrane transport"/>
    <property type="evidence" value="ECO:0007669"/>
    <property type="project" value="InterPro"/>
</dbReference>
<keyword evidence="13" id="KW-1185">Reference proteome</keyword>
<dbReference type="SUPFAM" id="SSF74653">
    <property type="entry name" value="TolA/TonB C-terminal domain"/>
    <property type="match status" value="1"/>
</dbReference>
<evidence type="ECO:0000256" key="2">
    <source>
        <dbReference type="ARBA" id="ARBA00006555"/>
    </source>
</evidence>
<dbReference type="GO" id="GO:0031992">
    <property type="term" value="F:energy transducer activity"/>
    <property type="evidence" value="ECO:0007669"/>
    <property type="project" value="TreeGrafter"/>
</dbReference>
<keyword evidence="8" id="KW-1133">Transmembrane helix</keyword>
<organism evidence="12 13">
    <name type="scientific">Granulicella pectinivorans</name>
    <dbReference type="NCBI Taxonomy" id="474950"/>
    <lineage>
        <taxon>Bacteria</taxon>
        <taxon>Pseudomonadati</taxon>
        <taxon>Acidobacteriota</taxon>
        <taxon>Terriglobia</taxon>
        <taxon>Terriglobales</taxon>
        <taxon>Acidobacteriaceae</taxon>
        <taxon>Granulicella</taxon>
    </lineage>
</organism>
<dbReference type="InterPro" id="IPR051045">
    <property type="entry name" value="TonB-dependent_transducer"/>
</dbReference>
<evidence type="ECO:0000256" key="10">
    <source>
        <dbReference type="SAM" id="SignalP"/>
    </source>
</evidence>
<evidence type="ECO:0000313" key="12">
    <source>
        <dbReference type="EMBL" id="SFS05380.1"/>
    </source>
</evidence>
<evidence type="ECO:0000256" key="5">
    <source>
        <dbReference type="ARBA" id="ARBA00022519"/>
    </source>
</evidence>
<dbReference type="InterPro" id="IPR037682">
    <property type="entry name" value="TonB_C"/>
</dbReference>
<evidence type="ECO:0000256" key="6">
    <source>
        <dbReference type="ARBA" id="ARBA00022692"/>
    </source>
</evidence>
<feature type="chain" id="PRO_5011705516" evidence="10">
    <location>
        <begin position="21"/>
        <end position="139"/>
    </location>
</feature>
<feature type="signal peptide" evidence="10">
    <location>
        <begin position="1"/>
        <end position="20"/>
    </location>
</feature>
<dbReference type="PANTHER" id="PTHR33446">
    <property type="entry name" value="PROTEIN TONB-RELATED"/>
    <property type="match status" value="1"/>
</dbReference>
<keyword evidence="9" id="KW-0472">Membrane</keyword>
<dbReference type="Gene3D" id="3.30.1150.10">
    <property type="match status" value="1"/>
</dbReference>
<name>A0A1I6LQ20_9BACT</name>
<accession>A0A1I6LQ20</accession>
<keyword evidence="3" id="KW-0813">Transport</keyword>
<evidence type="ECO:0000313" key="13">
    <source>
        <dbReference type="Proteomes" id="UP000199024"/>
    </source>
</evidence>
<dbReference type="EMBL" id="FOZL01000001">
    <property type="protein sequence ID" value="SFS05380.1"/>
    <property type="molecule type" value="Genomic_DNA"/>
</dbReference>
<gene>
    <name evidence="12" type="ORF">SAMN05421771_1075</name>
</gene>
<evidence type="ECO:0000256" key="8">
    <source>
        <dbReference type="ARBA" id="ARBA00022989"/>
    </source>
</evidence>
<evidence type="ECO:0000256" key="3">
    <source>
        <dbReference type="ARBA" id="ARBA00022448"/>
    </source>
</evidence>
<dbReference type="STRING" id="474950.SAMN05421771_1075"/>
<evidence type="ECO:0000256" key="7">
    <source>
        <dbReference type="ARBA" id="ARBA00022927"/>
    </source>
</evidence>
<dbReference type="AlphaFoldDB" id="A0A1I6LQ20"/>
<dbReference type="RefSeq" id="WP_175528877.1">
    <property type="nucleotide sequence ID" value="NZ_FOZL01000001.1"/>
</dbReference>
<keyword evidence="4" id="KW-1003">Cell membrane</keyword>
<dbReference type="InterPro" id="IPR006260">
    <property type="entry name" value="TonB/TolA_C"/>
</dbReference>
<keyword evidence="7" id="KW-0653">Protein transport</keyword>
<reference evidence="12 13" key="1">
    <citation type="submission" date="2016-10" db="EMBL/GenBank/DDBJ databases">
        <authorList>
            <person name="de Groot N.N."/>
        </authorList>
    </citation>
    <scope>NUCLEOTIDE SEQUENCE [LARGE SCALE GENOMIC DNA]</scope>
    <source>
        <strain evidence="12 13">DSM 21001</strain>
    </source>
</reference>
<evidence type="ECO:0000256" key="1">
    <source>
        <dbReference type="ARBA" id="ARBA00004383"/>
    </source>
</evidence>
<dbReference type="GO" id="GO:0098797">
    <property type="term" value="C:plasma membrane protein complex"/>
    <property type="evidence" value="ECO:0007669"/>
    <property type="project" value="TreeGrafter"/>
</dbReference>
<dbReference type="NCBIfam" id="TIGR01352">
    <property type="entry name" value="tonB_Cterm"/>
    <property type="match status" value="1"/>
</dbReference>
<keyword evidence="10" id="KW-0732">Signal</keyword>
<dbReference type="PANTHER" id="PTHR33446:SF2">
    <property type="entry name" value="PROTEIN TONB"/>
    <property type="match status" value="1"/>
</dbReference>
<proteinExistence type="inferred from homology"/>
<protein>
    <submittedName>
        <fullName evidence="12">TonB family C-terminal domain-containing protein</fullName>
    </submittedName>
</protein>
<evidence type="ECO:0000256" key="4">
    <source>
        <dbReference type="ARBA" id="ARBA00022475"/>
    </source>
</evidence>